<dbReference type="NCBIfam" id="TIGR00778">
    <property type="entry name" value="ahpD_dom"/>
    <property type="match status" value="1"/>
</dbReference>
<dbReference type="AlphaFoldDB" id="A0A0W0XLF0"/>
<feature type="active site" description="Proton donor" evidence="6">
    <location>
        <position position="130"/>
    </location>
</feature>
<name>A0A0W0XLF0_9GAMM</name>
<evidence type="ECO:0000256" key="5">
    <source>
        <dbReference type="ARBA" id="ARBA00023284"/>
    </source>
</evidence>
<comment type="catalytic activity">
    <reaction evidence="6">
        <text>N(6)-[(R)-dihydrolipoyl]-L-lysyl-[lipoyl-carrier protein] + a hydroperoxide = N(6)-[(R)-lipoyl]-L-lysyl-[lipoyl-carrier protein] + an alcohol + H2O</text>
        <dbReference type="Rhea" id="RHEA:62636"/>
        <dbReference type="Rhea" id="RHEA-COMP:10502"/>
        <dbReference type="Rhea" id="RHEA-COMP:16355"/>
        <dbReference type="ChEBI" id="CHEBI:15377"/>
        <dbReference type="ChEBI" id="CHEBI:30879"/>
        <dbReference type="ChEBI" id="CHEBI:35924"/>
        <dbReference type="ChEBI" id="CHEBI:83099"/>
        <dbReference type="ChEBI" id="CHEBI:83100"/>
        <dbReference type="EC" id="1.11.1.28"/>
    </reaction>
</comment>
<dbReference type="Pfam" id="PF02627">
    <property type="entry name" value="CMD"/>
    <property type="match status" value="1"/>
</dbReference>
<comment type="caution">
    <text evidence="8">The sequence shown here is derived from an EMBL/GenBank/DDBJ whole genome shotgun (WGS) entry which is preliminary data.</text>
</comment>
<dbReference type="PATRIC" id="fig|45073.5.peg.3099"/>
<feature type="disulfide bond" evidence="6">
    <location>
        <begin position="130"/>
        <end position="133"/>
    </location>
</feature>
<accession>A0A0W0XLF0</accession>
<feature type="active site" description="Cysteine sulfenic acid (-SOH) intermediate" evidence="6">
    <location>
        <position position="133"/>
    </location>
</feature>
<protein>
    <recommendedName>
        <fullName evidence="6">Alkyl hydroperoxide reductase AhpD</fullName>
        <ecNumber evidence="6">1.11.1.28</ecNumber>
    </recommendedName>
    <alternativeName>
        <fullName evidence="6">Alkylhydroperoxidase AhpD</fullName>
    </alternativeName>
</protein>
<feature type="domain" description="Carboxymuconolactone decarboxylase-like" evidence="7">
    <location>
        <begin position="93"/>
        <end position="163"/>
    </location>
</feature>
<evidence type="ECO:0000256" key="4">
    <source>
        <dbReference type="ARBA" id="ARBA00023157"/>
    </source>
</evidence>
<dbReference type="GO" id="GO:0032843">
    <property type="term" value="F:hydroperoxide reductase activity"/>
    <property type="evidence" value="ECO:0007669"/>
    <property type="project" value="InterPro"/>
</dbReference>
<dbReference type="RefSeq" id="WP_058508973.1">
    <property type="nucleotide sequence ID" value="NZ_CAAAIK010000017.1"/>
</dbReference>
<dbReference type="GO" id="GO:0006979">
    <property type="term" value="P:response to oxidative stress"/>
    <property type="evidence" value="ECO:0007669"/>
    <property type="project" value="InterPro"/>
</dbReference>
<dbReference type="Proteomes" id="UP000054618">
    <property type="component" value="Unassembled WGS sequence"/>
</dbReference>
<dbReference type="InterPro" id="IPR029032">
    <property type="entry name" value="AhpD-like"/>
</dbReference>
<sequence>MLTAITERLPEVAKDVRLNLGKVLDLDQTDGLTAPQVAGCALAVAYHLGDQLLIEEFETLTNDPALVNAAKLAASLMAISNIYYRFTHLSEQPELTQIPAGLRMQGMANPGVDKLSFEMMCLAVSILNGCGACMSAHSSQLVQHGVLATSLARIGRIAAVTHAAHVSLRL</sequence>
<keyword evidence="4 6" id="KW-1015">Disulfide bond</keyword>
<dbReference type="EMBL" id="LNYS01000025">
    <property type="protein sequence ID" value="KTD45450.1"/>
    <property type="molecule type" value="Genomic_DNA"/>
</dbReference>
<keyword evidence="1 6" id="KW-0575">Peroxidase</keyword>
<comment type="similarity">
    <text evidence="6">Belongs to the AhpD family.</text>
</comment>
<dbReference type="STRING" id="45073.Lqui_2921"/>
<dbReference type="InterPro" id="IPR003779">
    <property type="entry name" value="CMD-like"/>
</dbReference>
<keyword evidence="9" id="KW-1185">Reference proteome</keyword>
<dbReference type="InterPro" id="IPR004674">
    <property type="entry name" value="AhpD"/>
</dbReference>
<dbReference type="HAMAP" id="MF_01676">
    <property type="entry name" value="AhpD"/>
    <property type="match status" value="1"/>
</dbReference>
<dbReference type="OrthoDB" id="9801997at2"/>
<organism evidence="8 9">
    <name type="scientific">Legionella quinlivanii</name>
    <dbReference type="NCBI Taxonomy" id="45073"/>
    <lineage>
        <taxon>Bacteria</taxon>
        <taxon>Pseudomonadati</taxon>
        <taxon>Pseudomonadota</taxon>
        <taxon>Gammaproteobacteria</taxon>
        <taxon>Legionellales</taxon>
        <taxon>Legionellaceae</taxon>
        <taxon>Legionella</taxon>
    </lineage>
</organism>
<comment type="function">
    <text evidence="6">Antioxidant protein with alkyl hydroperoxidase activity. Required for the reduction of the AhpC active site cysteine residues and for the regeneration of the AhpC enzyme activity.</text>
</comment>
<keyword evidence="5 6" id="KW-0676">Redox-active center</keyword>
<dbReference type="SUPFAM" id="SSF69118">
    <property type="entry name" value="AhpD-like"/>
    <property type="match status" value="1"/>
</dbReference>
<dbReference type="PANTHER" id="PTHR33930:SF7">
    <property type="entry name" value="ALKYL HYDROPEROXIDE REDUCTASE AHPD"/>
    <property type="match status" value="1"/>
</dbReference>
<evidence type="ECO:0000256" key="1">
    <source>
        <dbReference type="ARBA" id="ARBA00022559"/>
    </source>
</evidence>
<dbReference type="EC" id="1.11.1.28" evidence="6"/>
<gene>
    <name evidence="6" type="primary">ahpD</name>
    <name evidence="8" type="ORF">Lqui_2921</name>
</gene>
<dbReference type="Gene3D" id="1.20.1290.10">
    <property type="entry name" value="AhpD-like"/>
    <property type="match status" value="1"/>
</dbReference>
<keyword evidence="2 6" id="KW-0049">Antioxidant</keyword>
<keyword evidence="3 6" id="KW-0560">Oxidoreductase</keyword>
<proteinExistence type="inferred from homology"/>
<evidence type="ECO:0000256" key="6">
    <source>
        <dbReference type="HAMAP-Rule" id="MF_01676"/>
    </source>
</evidence>
<dbReference type="InterPro" id="IPR004675">
    <property type="entry name" value="AhpD_core"/>
</dbReference>
<dbReference type="GO" id="GO:0045454">
    <property type="term" value="P:cell redox homeostasis"/>
    <property type="evidence" value="ECO:0007669"/>
    <property type="project" value="TreeGrafter"/>
</dbReference>
<evidence type="ECO:0000313" key="9">
    <source>
        <dbReference type="Proteomes" id="UP000054618"/>
    </source>
</evidence>
<feature type="disulfide bond" description="Interchain (with AhpC); in linked form" evidence="6">
    <location>
        <position position="133"/>
    </location>
</feature>
<evidence type="ECO:0000256" key="2">
    <source>
        <dbReference type="ARBA" id="ARBA00022862"/>
    </source>
</evidence>
<dbReference type="GO" id="GO:0051920">
    <property type="term" value="F:peroxiredoxin activity"/>
    <property type="evidence" value="ECO:0007669"/>
    <property type="project" value="InterPro"/>
</dbReference>
<dbReference type="GO" id="GO:0015036">
    <property type="term" value="F:disulfide oxidoreductase activity"/>
    <property type="evidence" value="ECO:0007669"/>
    <property type="project" value="TreeGrafter"/>
</dbReference>
<evidence type="ECO:0000256" key="3">
    <source>
        <dbReference type="ARBA" id="ARBA00023002"/>
    </source>
</evidence>
<dbReference type="PANTHER" id="PTHR33930">
    <property type="entry name" value="ALKYL HYDROPEROXIDE REDUCTASE AHPD"/>
    <property type="match status" value="1"/>
</dbReference>
<evidence type="ECO:0000313" key="8">
    <source>
        <dbReference type="EMBL" id="KTD45450.1"/>
    </source>
</evidence>
<reference evidence="8 9" key="1">
    <citation type="submission" date="2015-11" db="EMBL/GenBank/DDBJ databases">
        <title>Genomic analysis of 38 Legionella species identifies large and diverse effector repertoires.</title>
        <authorList>
            <person name="Burstein D."/>
            <person name="Amaro F."/>
            <person name="Zusman T."/>
            <person name="Lifshitz Z."/>
            <person name="Cohen O."/>
            <person name="Gilbert J.A."/>
            <person name="Pupko T."/>
            <person name="Shuman H.A."/>
            <person name="Segal G."/>
        </authorList>
    </citation>
    <scope>NUCLEOTIDE SEQUENCE [LARGE SCALE GENOMIC DNA]</scope>
    <source>
        <strain evidence="8 9">CDC#1442-AUS-E</strain>
    </source>
</reference>
<evidence type="ECO:0000259" key="7">
    <source>
        <dbReference type="Pfam" id="PF02627"/>
    </source>
</evidence>